<dbReference type="EMBL" id="AMGW01000005">
    <property type="protein sequence ID" value="EXJ56401.1"/>
    <property type="molecule type" value="Genomic_DNA"/>
</dbReference>
<evidence type="ECO:0000256" key="2">
    <source>
        <dbReference type="SAM" id="MobiDB-lite"/>
    </source>
</evidence>
<dbReference type="PROSITE" id="PS50213">
    <property type="entry name" value="FAS1"/>
    <property type="match status" value="1"/>
</dbReference>
<dbReference type="InterPro" id="IPR036378">
    <property type="entry name" value="FAS1_dom_sf"/>
</dbReference>
<gene>
    <name evidence="5" type="ORF">A1O7_06744</name>
</gene>
<dbReference type="InterPro" id="IPR040200">
    <property type="entry name" value="Mug57-like"/>
</dbReference>
<evidence type="ECO:0000256" key="1">
    <source>
        <dbReference type="ARBA" id="ARBA00022729"/>
    </source>
</evidence>
<feature type="domain" description="FAS1" evidence="4">
    <location>
        <begin position="71"/>
        <end position="216"/>
    </location>
</feature>
<feature type="chain" id="PRO_5004930600" description="FAS1 domain-containing protein" evidence="3">
    <location>
        <begin position="20"/>
        <end position="219"/>
    </location>
</feature>
<comment type="caution">
    <text evidence="5">The sequence shown here is derived from an EMBL/GenBank/DDBJ whole genome shotgun (WGS) entry which is preliminary data.</text>
</comment>
<evidence type="ECO:0000313" key="5">
    <source>
        <dbReference type="EMBL" id="EXJ56401.1"/>
    </source>
</evidence>
<dbReference type="PANTHER" id="PTHR28156">
    <property type="entry name" value="FAS1 DOMAIN-CONTAINING PROTEIN YDR262W"/>
    <property type="match status" value="1"/>
</dbReference>
<evidence type="ECO:0000259" key="4">
    <source>
        <dbReference type="PROSITE" id="PS50213"/>
    </source>
</evidence>
<feature type="region of interest" description="Disordered" evidence="2">
    <location>
        <begin position="40"/>
        <end position="72"/>
    </location>
</feature>
<keyword evidence="6" id="KW-1185">Reference proteome</keyword>
<dbReference type="Proteomes" id="UP000019473">
    <property type="component" value="Unassembled WGS sequence"/>
</dbReference>
<dbReference type="eggNOG" id="ENOG502S3U5">
    <property type="taxonomic scope" value="Eukaryota"/>
</dbReference>
<dbReference type="STRING" id="1182544.W9VW02"/>
<dbReference type="RefSeq" id="XP_007758935.1">
    <property type="nucleotide sequence ID" value="XM_007760745.1"/>
</dbReference>
<protein>
    <recommendedName>
        <fullName evidence="4">FAS1 domain-containing protein</fullName>
    </recommendedName>
</protein>
<dbReference type="PANTHER" id="PTHR28156:SF1">
    <property type="entry name" value="FAS1 DOMAIN-CONTAINING PROTEIN YDR262W"/>
    <property type="match status" value="1"/>
</dbReference>
<name>W9VW02_9EURO</name>
<evidence type="ECO:0000256" key="3">
    <source>
        <dbReference type="SAM" id="SignalP"/>
    </source>
</evidence>
<feature type="compositionally biased region" description="Low complexity" evidence="2">
    <location>
        <begin position="54"/>
        <end position="64"/>
    </location>
</feature>
<dbReference type="InterPro" id="IPR000782">
    <property type="entry name" value="FAS1_domain"/>
</dbReference>
<organism evidence="5 6">
    <name type="scientific">Cladophialophora yegresii CBS 114405</name>
    <dbReference type="NCBI Taxonomy" id="1182544"/>
    <lineage>
        <taxon>Eukaryota</taxon>
        <taxon>Fungi</taxon>
        <taxon>Dikarya</taxon>
        <taxon>Ascomycota</taxon>
        <taxon>Pezizomycotina</taxon>
        <taxon>Eurotiomycetes</taxon>
        <taxon>Chaetothyriomycetidae</taxon>
        <taxon>Chaetothyriales</taxon>
        <taxon>Herpotrichiellaceae</taxon>
        <taxon>Cladophialophora</taxon>
    </lineage>
</organism>
<dbReference type="Gene3D" id="2.30.180.10">
    <property type="entry name" value="FAS1 domain"/>
    <property type="match status" value="1"/>
</dbReference>
<proteinExistence type="predicted"/>
<sequence>MRRTILIASLFSSISFAAAISPRGLRGIPSSLSEVLPLHPEQYQSPMNPGPVQGGTEPESPSGSGDAGDNALSISDILPQTRKINIFASLTRDISSVTGRLESTKPADNTTLLAPLNGAMQALPRKPWEDRPGDEGVSAQYNEDKAAENLQRFVEEHVVPVSPWREGEKIKTLGGQELWWERNSDGERVVKPGNLVVDGVVGRVGNGEIWAVKGVVNYA</sequence>
<evidence type="ECO:0000313" key="6">
    <source>
        <dbReference type="Proteomes" id="UP000019473"/>
    </source>
</evidence>
<dbReference type="GeneID" id="19181320"/>
<dbReference type="AlphaFoldDB" id="W9VW02"/>
<dbReference type="SUPFAM" id="SSF82153">
    <property type="entry name" value="FAS1 domain"/>
    <property type="match status" value="1"/>
</dbReference>
<accession>W9VW02</accession>
<reference evidence="5 6" key="1">
    <citation type="submission" date="2013-03" db="EMBL/GenBank/DDBJ databases">
        <title>The Genome Sequence of Cladophialophora yegresii CBS 114405.</title>
        <authorList>
            <consortium name="The Broad Institute Genomics Platform"/>
            <person name="Cuomo C."/>
            <person name="de Hoog S."/>
            <person name="Gorbushina A."/>
            <person name="Walker B."/>
            <person name="Young S.K."/>
            <person name="Zeng Q."/>
            <person name="Gargeya S."/>
            <person name="Fitzgerald M."/>
            <person name="Haas B."/>
            <person name="Abouelleil A."/>
            <person name="Allen A.W."/>
            <person name="Alvarado L."/>
            <person name="Arachchi H.M."/>
            <person name="Berlin A.M."/>
            <person name="Chapman S.B."/>
            <person name="Gainer-Dewar J."/>
            <person name="Goldberg J."/>
            <person name="Griggs A."/>
            <person name="Gujja S."/>
            <person name="Hansen M."/>
            <person name="Howarth C."/>
            <person name="Imamovic A."/>
            <person name="Ireland A."/>
            <person name="Larimer J."/>
            <person name="McCowan C."/>
            <person name="Murphy C."/>
            <person name="Pearson M."/>
            <person name="Poon T.W."/>
            <person name="Priest M."/>
            <person name="Roberts A."/>
            <person name="Saif S."/>
            <person name="Shea T."/>
            <person name="Sisk P."/>
            <person name="Sykes S."/>
            <person name="Wortman J."/>
            <person name="Nusbaum C."/>
            <person name="Birren B."/>
        </authorList>
    </citation>
    <scope>NUCLEOTIDE SEQUENCE [LARGE SCALE GENOMIC DNA]</scope>
    <source>
        <strain evidence="5 6">CBS 114405</strain>
    </source>
</reference>
<dbReference type="OrthoDB" id="5551751at2759"/>
<dbReference type="VEuPathDB" id="FungiDB:A1O7_06744"/>
<feature type="signal peptide" evidence="3">
    <location>
        <begin position="1"/>
        <end position="19"/>
    </location>
</feature>
<dbReference type="HOGENOM" id="CLU_091398_0_0_1"/>
<keyword evidence="1 3" id="KW-0732">Signal</keyword>